<dbReference type="RefSeq" id="WP_091009588.1">
    <property type="nucleotide sequence ID" value="NZ_FOGP01000006.1"/>
</dbReference>
<dbReference type="Gene3D" id="2.30.24.10">
    <property type="entry name" value="CAT RNA-binding domain"/>
    <property type="match status" value="1"/>
</dbReference>
<evidence type="ECO:0000313" key="3">
    <source>
        <dbReference type="EMBL" id="SER64342.1"/>
    </source>
</evidence>
<dbReference type="SUPFAM" id="SSF50151">
    <property type="entry name" value="SacY-like RNA-binding domain"/>
    <property type="match status" value="1"/>
</dbReference>
<gene>
    <name evidence="3" type="ORF">SAMN05216446_1568</name>
</gene>
<evidence type="ECO:0000256" key="1">
    <source>
        <dbReference type="ARBA" id="ARBA00022737"/>
    </source>
</evidence>
<dbReference type="NCBIfam" id="NF046042">
    <property type="entry name" value="LicT"/>
    <property type="match status" value="1"/>
</dbReference>
<dbReference type="GO" id="GO:0006355">
    <property type="term" value="P:regulation of DNA-templated transcription"/>
    <property type="evidence" value="ECO:0007669"/>
    <property type="project" value="InterPro"/>
</dbReference>
<proteinExistence type="predicted"/>
<sequence>MRLRKVFNNNAALVVGDDDREFVVTGRGVAFQKRSGDEVAPESVEKEFHLSSRETSDRFEKILSSIPVEEVELASRVVDEAKMRMGRRIQDSIYVSLSDHIHFALQNETRGIRVQNNLLLDIKRFYPEEFAVGMRGLEVIREERGVSLPEDEAGFIALHIVNAETENSIDTNGVERATKIIEEIVGIVRDYFGCSLAEGSLAYFRFVTHLKYLAHRIASCATFGDDQQNEALLAVMGQTYREPYLCASTVRDFVRGRYDVDMGNEELLYLVIHIQRAVSGGA</sequence>
<feature type="domain" description="PRD" evidence="2">
    <location>
        <begin position="172"/>
        <end position="282"/>
    </location>
</feature>
<organism evidence="3 4">
    <name type="scientific">Parafannyhessea umbonata</name>
    <dbReference type="NCBI Taxonomy" id="604330"/>
    <lineage>
        <taxon>Bacteria</taxon>
        <taxon>Bacillati</taxon>
        <taxon>Actinomycetota</taxon>
        <taxon>Coriobacteriia</taxon>
        <taxon>Coriobacteriales</taxon>
        <taxon>Atopobiaceae</taxon>
        <taxon>Parafannyhessea</taxon>
    </lineage>
</organism>
<dbReference type="PANTHER" id="PTHR30185:SF15">
    <property type="entry name" value="CRYPTIC BETA-GLUCOSIDE BGL OPERON ANTITERMINATOR"/>
    <property type="match status" value="1"/>
</dbReference>
<dbReference type="PROSITE" id="PS51372">
    <property type="entry name" value="PRD_2"/>
    <property type="match status" value="2"/>
</dbReference>
<feature type="domain" description="PRD" evidence="2">
    <location>
        <begin position="65"/>
        <end position="170"/>
    </location>
</feature>
<dbReference type="AlphaFoldDB" id="A0A1H9QV44"/>
<name>A0A1H9QV44_9ACTN</name>
<dbReference type="Gene3D" id="1.10.1790.10">
    <property type="entry name" value="PRD domain"/>
    <property type="match status" value="2"/>
</dbReference>
<dbReference type="Pfam" id="PF03123">
    <property type="entry name" value="CAT_RBD"/>
    <property type="match status" value="1"/>
</dbReference>
<evidence type="ECO:0000313" key="4">
    <source>
        <dbReference type="Proteomes" id="UP000199128"/>
    </source>
</evidence>
<dbReference type="GO" id="GO:0003723">
    <property type="term" value="F:RNA binding"/>
    <property type="evidence" value="ECO:0007669"/>
    <property type="project" value="InterPro"/>
</dbReference>
<dbReference type="Pfam" id="PF00874">
    <property type="entry name" value="PRD"/>
    <property type="match status" value="2"/>
</dbReference>
<dbReference type="SUPFAM" id="SSF63520">
    <property type="entry name" value="PTS-regulatory domain, PRD"/>
    <property type="match status" value="2"/>
</dbReference>
<dbReference type="InterPro" id="IPR050661">
    <property type="entry name" value="BglG_antiterminators"/>
</dbReference>
<evidence type="ECO:0000259" key="2">
    <source>
        <dbReference type="PROSITE" id="PS51372"/>
    </source>
</evidence>
<dbReference type="InterPro" id="IPR036650">
    <property type="entry name" value="CAT_RNA-bd_dom_sf"/>
</dbReference>
<dbReference type="Proteomes" id="UP000199128">
    <property type="component" value="Unassembled WGS sequence"/>
</dbReference>
<dbReference type="EMBL" id="FOGP01000006">
    <property type="protein sequence ID" value="SER64342.1"/>
    <property type="molecule type" value="Genomic_DNA"/>
</dbReference>
<dbReference type="InterPro" id="IPR004341">
    <property type="entry name" value="CAT_RNA-bd_dom"/>
</dbReference>
<protein>
    <submittedName>
        <fullName evidence="3">Transcriptional antiterminator, BglG family</fullName>
    </submittedName>
</protein>
<dbReference type="PANTHER" id="PTHR30185">
    <property type="entry name" value="CRYPTIC BETA-GLUCOSIDE BGL OPERON ANTITERMINATOR"/>
    <property type="match status" value="1"/>
</dbReference>
<keyword evidence="1" id="KW-0677">Repeat</keyword>
<accession>A0A1H9QV44</accession>
<dbReference type="InterPro" id="IPR036634">
    <property type="entry name" value="PRD_sf"/>
</dbReference>
<dbReference type="InterPro" id="IPR011608">
    <property type="entry name" value="PRD"/>
</dbReference>
<dbReference type="SMART" id="SM01061">
    <property type="entry name" value="CAT_RBD"/>
    <property type="match status" value="1"/>
</dbReference>
<reference evidence="4" key="1">
    <citation type="submission" date="2016-10" db="EMBL/GenBank/DDBJ databases">
        <authorList>
            <person name="Varghese N."/>
            <person name="Submissions S."/>
        </authorList>
    </citation>
    <scope>NUCLEOTIDE SEQUENCE [LARGE SCALE GENOMIC DNA]</scope>
    <source>
        <strain evidence="4">KHGC19</strain>
    </source>
</reference>